<sequence>MEYQANNKQIKVEMARQFRYSWVQGLHQQLFLDRRPPFRLVGIDVLGAAPKAAFSIASINPVLRFTRLTSPARLSTYAGPTLEAIPDLLDDASKTIQRSMIHSVGPGPKRGHPCFVGGVWDEAHPSHVPCYSCRLNHNMSLEKRDLLKEELACVSA</sequence>
<evidence type="ECO:0000313" key="1">
    <source>
        <dbReference type="EMBL" id="KAI5335815.1"/>
    </source>
</evidence>
<reference evidence="1 2" key="1">
    <citation type="journal article" date="2022" name="G3 (Bethesda)">
        <title>Whole-genome sequence and methylome profiling of the almond [Prunus dulcis (Mill.) D.A. Webb] cultivar 'Nonpareil'.</title>
        <authorList>
            <person name="D'Amico-Willman K.M."/>
            <person name="Ouma W.Z."/>
            <person name="Meulia T."/>
            <person name="Sideli G.M."/>
            <person name="Gradziel T.M."/>
            <person name="Fresnedo-Ramirez J."/>
        </authorList>
    </citation>
    <scope>NUCLEOTIDE SEQUENCE [LARGE SCALE GENOMIC DNA]</scope>
    <source>
        <strain evidence="1">Clone GOH B32 T37-40</strain>
    </source>
</reference>
<dbReference type="Proteomes" id="UP001054821">
    <property type="component" value="Chromosome 4"/>
</dbReference>
<keyword evidence="2" id="KW-1185">Reference proteome</keyword>
<name>A0AAD4Z7I9_PRUDU</name>
<evidence type="ECO:0000313" key="2">
    <source>
        <dbReference type="Proteomes" id="UP001054821"/>
    </source>
</evidence>
<gene>
    <name evidence="1" type="ORF">L3X38_025949</name>
</gene>
<dbReference type="EMBL" id="JAJFAZ020000004">
    <property type="protein sequence ID" value="KAI5335815.1"/>
    <property type="molecule type" value="Genomic_DNA"/>
</dbReference>
<protein>
    <submittedName>
        <fullName evidence="1">Uncharacterized protein</fullName>
    </submittedName>
</protein>
<proteinExistence type="predicted"/>
<organism evidence="1 2">
    <name type="scientific">Prunus dulcis</name>
    <name type="common">Almond</name>
    <name type="synonym">Amygdalus dulcis</name>
    <dbReference type="NCBI Taxonomy" id="3755"/>
    <lineage>
        <taxon>Eukaryota</taxon>
        <taxon>Viridiplantae</taxon>
        <taxon>Streptophyta</taxon>
        <taxon>Embryophyta</taxon>
        <taxon>Tracheophyta</taxon>
        <taxon>Spermatophyta</taxon>
        <taxon>Magnoliopsida</taxon>
        <taxon>eudicotyledons</taxon>
        <taxon>Gunneridae</taxon>
        <taxon>Pentapetalae</taxon>
        <taxon>rosids</taxon>
        <taxon>fabids</taxon>
        <taxon>Rosales</taxon>
        <taxon>Rosaceae</taxon>
        <taxon>Amygdaloideae</taxon>
        <taxon>Amygdaleae</taxon>
        <taxon>Prunus</taxon>
    </lineage>
</organism>
<dbReference type="AlphaFoldDB" id="A0AAD4Z7I9"/>
<accession>A0AAD4Z7I9</accession>
<comment type="caution">
    <text evidence="1">The sequence shown here is derived from an EMBL/GenBank/DDBJ whole genome shotgun (WGS) entry which is preliminary data.</text>
</comment>